<dbReference type="GO" id="GO:0016757">
    <property type="term" value="F:glycosyltransferase activity"/>
    <property type="evidence" value="ECO:0007669"/>
    <property type="project" value="UniProtKB-KW"/>
</dbReference>
<organism evidence="5 6">
    <name type="scientific">Bacteroides fragilis str. 3976T8</name>
    <dbReference type="NCBI Taxonomy" id="1339314"/>
    <lineage>
        <taxon>Bacteria</taxon>
        <taxon>Pseudomonadati</taxon>
        <taxon>Bacteroidota</taxon>
        <taxon>Bacteroidia</taxon>
        <taxon>Bacteroidales</taxon>
        <taxon>Bacteroidaceae</taxon>
        <taxon>Bacteroides</taxon>
    </lineage>
</organism>
<dbReference type="Proteomes" id="UP000020938">
    <property type="component" value="Unassembled WGS sequence"/>
</dbReference>
<proteinExistence type="inferred from homology"/>
<dbReference type="Gene3D" id="3.90.550.10">
    <property type="entry name" value="Spore Coat Polysaccharide Biosynthesis Protein SpsA, Chain A"/>
    <property type="match status" value="1"/>
</dbReference>
<keyword evidence="4" id="KW-0812">Transmembrane</keyword>
<evidence type="ECO:0000256" key="1">
    <source>
        <dbReference type="ARBA" id="ARBA00006739"/>
    </source>
</evidence>
<keyword evidence="4" id="KW-1133">Transmembrane helix</keyword>
<dbReference type="PANTHER" id="PTHR43630:SF1">
    <property type="entry name" value="POLY-BETA-1,6-N-ACETYL-D-GLUCOSAMINE SYNTHASE"/>
    <property type="match status" value="1"/>
</dbReference>
<evidence type="ECO:0000313" key="6">
    <source>
        <dbReference type="Proteomes" id="UP000020938"/>
    </source>
</evidence>
<gene>
    <name evidence="5" type="ORF">M123_2127</name>
</gene>
<dbReference type="InterPro" id="IPR029044">
    <property type="entry name" value="Nucleotide-diphossugar_trans"/>
</dbReference>
<evidence type="ECO:0000256" key="3">
    <source>
        <dbReference type="ARBA" id="ARBA00022679"/>
    </source>
</evidence>
<dbReference type="AlphaFoldDB" id="A0A016E8I9"/>
<dbReference type="RefSeq" id="WP_032598223.1">
    <property type="nucleotide sequence ID" value="NZ_JGDS01000050.1"/>
</dbReference>
<comment type="similarity">
    <text evidence="1">Belongs to the glycosyltransferase 2 family.</text>
</comment>
<reference evidence="5 6" key="1">
    <citation type="submission" date="2014-02" db="EMBL/GenBank/DDBJ databases">
        <authorList>
            <person name="Sears C."/>
            <person name="Carroll K."/>
            <person name="Sack B.R."/>
            <person name="Qadri F."/>
            <person name="Myers L.L."/>
            <person name="Chung G.-T."/>
            <person name="Escheverria P."/>
            <person name="Fraser C.M."/>
            <person name="Sadzewicz L."/>
            <person name="Shefchek K.A."/>
            <person name="Tallon L."/>
            <person name="Das S.P."/>
            <person name="Daugherty S."/>
            <person name="Mongodin E.F."/>
        </authorList>
    </citation>
    <scope>NUCLEOTIDE SEQUENCE [LARGE SCALE GENOMIC DNA]</scope>
    <source>
        <strain evidence="5 6">3976T8</strain>
    </source>
</reference>
<dbReference type="EMBL" id="JGDS01000050">
    <property type="protein sequence ID" value="EXZ73461.1"/>
    <property type="molecule type" value="Genomic_DNA"/>
</dbReference>
<evidence type="ECO:0000256" key="2">
    <source>
        <dbReference type="ARBA" id="ARBA00022676"/>
    </source>
</evidence>
<accession>A0A016E8I9</accession>
<dbReference type="SUPFAM" id="SSF53448">
    <property type="entry name" value="Nucleotide-diphospho-sugar transferases"/>
    <property type="match status" value="1"/>
</dbReference>
<comment type="caution">
    <text evidence="5">The sequence shown here is derived from an EMBL/GenBank/DDBJ whole genome shotgun (WGS) entry which is preliminary data.</text>
</comment>
<feature type="transmembrane region" description="Helical" evidence="4">
    <location>
        <begin position="323"/>
        <end position="341"/>
    </location>
</feature>
<dbReference type="Pfam" id="PF13641">
    <property type="entry name" value="Glyco_tranf_2_3"/>
    <property type="match status" value="1"/>
</dbReference>
<feature type="transmembrane region" description="Helical" evidence="4">
    <location>
        <begin position="347"/>
        <end position="367"/>
    </location>
</feature>
<evidence type="ECO:0000313" key="5">
    <source>
        <dbReference type="EMBL" id="EXZ73461.1"/>
    </source>
</evidence>
<protein>
    <submittedName>
        <fullName evidence="5">Glycosyl transferase 2 family protein</fullName>
    </submittedName>
</protein>
<dbReference type="PATRIC" id="fig|1339314.3.peg.2334"/>
<dbReference type="PANTHER" id="PTHR43630">
    <property type="entry name" value="POLY-BETA-1,6-N-ACETYL-D-GLUCOSAMINE SYNTHASE"/>
    <property type="match status" value="1"/>
</dbReference>
<keyword evidence="2" id="KW-0328">Glycosyltransferase</keyword>
<sequence length="406" mass="45886">MILILTLIDWILFVPLALCVAYLLVYAIASKFYRAPHYPEADKLHRIAVFFPAYREDKVIIDSVRSFLEQDYPKEMYDVYVISDHMQDSTNKALSRLPIRLLVATYEDSSKAKALLLAISTIEEDGKAKGLSNRQLAFMYDIAVVMDADNVTVPGFLSEVNRAYSAGVQAMQAHRTGKNLNTDIALLDGVSEEINNGFFRSGHNALGLSAGLAGSGMAFDYFWYYDAVQSLETAGEDKELELTLLECGMHTVYLENLPVYDEKTQKKENIKNQRRRWMAAQFGILCEGLSFIKSVKQMEGWWRWWPSFDLVDKIIQWMLPPRLVQLVAVFGFTLLATLVYRPAASKWWILSAVQVAAMFIPVPARLLNGRLLKALMQVPSLALGTIASLFHLKGANKKFIHTEHGE</sequence>
<keyword evidence="3 5" id="KW-0808">Transferase</keyword>
<keyword evidence="4" id="KW-0472">Membrane</keyword>
<feature type="transmembrane region" description="Helical" evidence="4">
    <location>
        <begin position="6"/>
        <end position="29"/>
    </location>
</feature>
<name>A0A016E8I9_BACFG</name>
<evidence type="ECO:0000256" key="4">
    <source>
        <dbReference type="SAM" id="Phobius"/>
    </source>
</evidence>